<keyword evidence="5" id="KW-0378">Hydrolase</keyword>
<feature type="domain" description="Beta-galactosidase jelly roll" evidence="10">
    <location>
        <begin position="972"/>
        <end position="1071"/>
    </location>
</feature>
<dbReference type="InterPro" id="IPR008979">
    <property type="entry name" value="Galactose-bd-like_sf"/>
</dbReference>
<dbReference type="AlphaFoldDB" id="A0AAV8UN46"/>
<dbReference type="PANTHER" id="PTHR23421">
    <property type="entry name" value="BETA-GALACTOSIDASE RELATED"/>
    <property type="match status" value="1"/>
</dbReference>
<evidence type="ECO:0000256" key="4">
    <source>
        <dbReference type="ARBA" id="ARBA00022729"/>
    </source>
</evidence>
<keyword evidence="6" id="KW-0325">Glycoprotein</keyword>
<evidence type="ECO:0000259" key="9">
    <source>
        <dbReference type="Pfam" id="PF01301"/>
    </source>
</evidence>
<protein>
    <recommendedName>
        <fullName evidence="3">beta-galactosidase</fullName>
        <ecNumber evidence="3">3.2.1.23</ecNumber>
    </recommendedName>
</protein>
<dbReference type="GO" id="GO:0004565">
    <property type="term" value="F:beta-galactosidase activity"/>
    <property type="evidence" value="ECO:0007669"/>
    <property type="project" value="UniProtKB-EC"/>
</dbReference>
<evidence type="ECO:0000256" key="1">
    <source>
        <dbReference type="ARBA" id="ARBA00001412"/>
    </source>
</evidence>
<evidence type="ECO:0000256" key="2">
    <source>
        <dbReference type="ARBA" id="ARBA00009809"/>
    </source>
</evidence>
<evidence type="ECO:0000256" key="5">
    <source>
        <dbReference type="ARBA" id="ARBA00022801"/>
    </source>
</evidence>
<gene>
    <name evidence="11" type="ORF">NDN08_006489</name>
</gene>
<comment type="catalytic activity">
    <reaction evidence="1">
        <text>Hydrolysis of terminal non-reducing beta-D-galactose residues in beta-D-galactosides.</text>
        <dbReference type="EC" id="3.2.1.23"/>
    </reaction>
</comment>
<dbReference type="InterPro" id="IPR001944">
    <property type="entry name" value="Glycoside_Hdrlase_35"/>
</dbReference>
<dbReference type="Gene3D" id="3.20.20.80">
    <property type="entry name" value="Glycosidases"/>
    <property type="match status" value="1"/>
</dbReference>
<evidence type="ECO:0000256" key="3">
    <source>
        <dbReference type="ARBA" id="ARBA00012756"/>
    </source>
</evidence>
<dbReference type="Pfam" id="PF01301">
    <property type="entry name" value="Glyco_hydro_35"/>
    <property type="match status" value="2"/>
</dbReference>
<evidence type="ECO:0000256" key="7">
    <source>
        <dbReference type="ARBA" id="ARBA00023295"/>
    </source>
</evidence>
<reference evidence="11 12" key="1">
    <citation type="journal article" date="2023" name="Nat. Commun.">
        <title>Origin of minicircular mitochondrial genomes in red algae.</title>
        <authorList>
            <person name="Lee Y."/>
            <person name="Cho C.H."/>
            <person name="Lee Y.M."/>
            <person name="Park S.I."/>
            <person name="Yang J.H."/>
            <person name="West J.A."/>
            <person name="Bhattacharya D."/>
            <person name="Yoon H.S."/>
        </authorList>
    </citation>
    <scope>NUCLEOTIDE SEQUENCE [LARGE SCALE GENOMIC DNA]</scope>
    <source>
        <strain evidence="11 12">CCMP1338</strain>
        <tissue evidence="11">Whole cell</tissue>
    </source>
</reference>
<evidence type="ECO:0000313" key="11">
    <source>
        <dbReference type="EMBL" id="KAJ8902081.1"/>
    </source>
</evidence>
<keyword evidence="4" id="KW-0732">Signal</keyword>
<feature type="domain" description="Glycoside hydrolase 35 catalytic" evidence="9">
    <location>
        <begin position="33"/>
        <end position="237"/>
    </location>
</feature>
<evidence type="ECO:0000256" key="6">
    <source>
        <dbReference type="ARBA" id="ARBA00023180"/>
    </source>
</evidence>
<comment type="caution">
    <text evidence="11">The sequence shown here is derived from an EMBL/GenBank/DDBJ whole genome shotgun (WGS) entry which is preliminary data.</text>
</comment>
<comment type="similarity">
    <text evidence="2 8">Belongs to the glycosyl hydrolase 35 family.</text>
</comment>
<evidence type="ECO:0000259" key="10">
    <source>
        <dbReference type="Pfam" id="PF13364"/>
    </source>
</evidence>
<name>A0AAV8UN46_9RHOD</name>
<keyword evidence="7" id="KW-0326">Glycosidase</keyword>
<dbReference type="Pfam" id="PF13364">
    <property type="entry name" value="BetaGal_ABD2"/>
    <property type="match status" value="1"/>
</dbReference>
<dbReference type="InterPro" id="IPR017853">
    <property type="entry name" value="GH"/>
</dbReference>
<evidence type="ECO:0000256" key="8">
    <source>
        <dbReference type="RuleBase" id="RU003679"/>
    </source>
</evidence>
<feature type="domain" description="Glycoside hydrolase 35 catalytic" evidence="9">
    <location>
        <begin position="344"/>
        <end position="445"/>
    </location>
</feature>
<evidence type="ECO:0000313" key="12">
    <source>
        <dbReference type="Proteomes" id="UP001157974"/>
    </source>
</evidence>
<dbReference type="Proteomes" id="UP001157974">
    <property type="component" value="Unassembled WGS sequence"/>
</dbReference>
<dbReference type="Gene3D" id="2.60.120.260">
    <property type="entry name" value="Galactose-binding domain-like"/>
    <property type="match status" value="2"/>
</dbReference>
<dbReference type="InterPro" id="IPR025300">
    <property type="entry name" value="BetaGal_jelly_roll_dom"/>
</dbReference>
<keyword evidence="12" id="KW-1185">Reference proteome</keyword>
<accession>A0AAV8UN46</accession>
<proteinExistence type="inferred from homology"/>
<dbReference type="EC" id="3.2.1.23" evidence="3"/>
<sequence>MKDVLVAANPSAEPTKYNAEKYGSRVNWSRQCMFIDGKPTVIVSGEFQYWRIPDRSRWKRILLQMKSLGLNTVRFYFHWGYHSPSEDAFISDGSRDIEELFNLCEELQLFVIAAPGPYICAETQGGGFPTWLLAKRNVRIRHLKRHFMKKFDAKLAEYQNIYYRNILAIIKNHERTTNPTGCVILLQIENELLHKVPGITFADDEEMRSLASCARESGSTVPFFHNDDMPHGSWATGKKNHYLKNCWLPSTPQYRTDIYGVDLYFVFAPRDDRADRSSLAVGPFQIAGCAAFLEFFCIGGLGIGGDDLGCIHCLYKSTSAVGERTTPPPNGWNTKSLAGYIDTLEKRFDAIGGAAEGAPVVCAETQVGWINQWARKRDYDDLYNYFGDSFSATLHSSLAAQGLTVINYYTAYGGTNYGASGDSEVYTSYDYSAYIREFGKVSERGRRLRLKALFHRSFAKYGIAESVADSSLISCSLPNLLVKVRRAARGDGGDSTKSRFLFLRNFSSTGKLERSRFTLAYNDVAFPCELAFKDSLILPANVQLTDGITMHLSTIPVVTRGVVAGAELWVLSLSDHPFGRVLFRVRGDLTSVQVQWTTIDGTITGSSKVSSSDKTAGESQWKAPLEELSQADLEGGENGSLPVDVSASTEANIGKCVSLAFHGPCATTLLDQNGAVLMRMLAISEQDSKTFTALLDSSSDSYAPSAKAEFACAWGAEEICILPSGEVSIEAGRDDRTVYYVGSSTSPPDPSFIPVASVVQDVLPGAFKLSLSPSIDSVLPAADGHYLPLKSWKRRRINWSTDVEWKKIDYATERDPLDHHFTSGYTTYRCTFEASGGAKVSLKLNIRHIAMVYCDGHAVEGQFCYSHNGISAGAMHAVDLTWAGKKRVNLTKYLDPAKASHQVVIAVMSLGQSRQPFLLNDARNRRGLISASLSGPARNQRWDVYGVPVSSLNDPFNTTGLPLEDEAVAESFDSDNPSWDSIPGESPMGLDLKTEDGIQWLRTSFQGPEQSYRFPLCLKFEARDSVVVCAWVNDLFIGRYLYDFGPQNDFYVMEGVVKSDAENSLVLAVMTLKDTPLRITLGPWIVDGTSGNLSPSGKPFVLQKVL</sequence>
<dbReference type="InterPro" id="IPR031330">
    <property type="entry name" value="Gly_Hdrlase_35_cat"/>
</dbReference>
<dbReference type="SUPFAM" id="SSF49785">
    <property type="entry name" value="Galactose-binding domain-like"/>
    <property type="match status" value="1"/>
</dbReference>
<dbReference type="PRINTS" id="PR00742">
    <property type="entry name" value="GLHYDRLASE35"/>
</dbReference>
<organism evidence="11 12">
    <name type="scientific">Rhodosorus marinus</name>
    <dbReference type="NCBI Taxonomy" id="101924"/>
    <lineage>
        <taxon>Eukaryota</taxon>
        <taxon>Rhodophyta</taxon>
        <taxon>Stylonematophyceae</taxon>
        <taxon>Stylonematales</taxon>
        <taxon>Stylonemataceae</taxon>
        <taxon>Rhodosorus</taxon>
    </lineage>
</organism>
<dbReference type="GO" id="GO:0005975">
    <property type="term" value="P:carbohydrate metabolic process"/>
    <property type="evidence" value="ECO:0007669"/>
    <property type="project" value="InterPro"/>
</dbReference>
<dbReference type="SUPFAM" id="SSF51445">
    <property type="entry name" value="(Trans)glycosidases"/>
    <property type="match status" value="1"/>
</dbReference>
<dbReference type="EMBL" id="JAMWBK010000009">
    <property type="protein sequence ID" value="KAJ8902081.1"/>
    <property type="molecule type" value="Genomic_DNA"/>
</dbReference>